<dbReference type="InterPro" id="IPR001509">
    <property type="entry name" value="Epimerase_deHydtase"/>
</dbReference>
<dbReference type="PANTHER" id="PTHR43245:SF13">
    <property type="entry name" value="UDP-D-APIOSE_UDP-D-XYLOSE SYNTHASE 2"/>
    <property type="match status" value="1"/>
</dbReference>
<dbReference type="InterPro" id="IPR036291">
    <property type="entry name" value="NAD(P)-bd_dom_sf"/>
</dbReference>
<dbReference type="Gene3D" id="3.40.50.720">
    <property type="entry name" value="NAD(P)-binding Rossmann-like Domain"/>
    <property type="match status" value="1"/>
</dbReference>
<organism evidence="2 3">
    <name type="scientific">Streptomyces eurocidicus</name>
    <name type="common">Streptoverticillium eurocidicus</name>
    <dbReference type="NCBI Taxonomy" id="66423"/>
    <lineage>
        <taxon>Bacteria</taxon>
        <taxon>Bacillati</taxon>
        <taxon>Actinomycetota</taxon>
        <taxon>Actinomycetes</taxon>
        <taxon>Kitasatosporales</taxon>
        <taxon>Streptomycetaceae</taxon>
        <taxon>Streptomyces</taxon>
    </lineage>
</organism>
<name>A0A2N8NXT0_STREU</name>
<dbReference type="PANTHER" id="PTHR43245">
    <property type="entry name" value="BIFUNCTIONAL POLYMYXIN RESISTANCE PROTEIN ARNA"/>
    <property type="match status" value="1"/>
</dbReference>
<feature type="domain" description="Ketoreductase" evidence="1">
    <location>
        <begin position="17"/>
        <end position="209"/>
    </location>
</feature>
<accession>A0A2N8NXT0</accession>
<gene>
    <name evidence="2" type="ORF">AF335_12000</name>
</gene>
<dbReference type="InterPro" id="IPR057326">
    <property type="entry name" value="KR_dom"/>
</dbReference>
<dbReference type="SMART" id="SM00822">
    <property type="entry name" value="PKS_KR"/>
    <property type="match status" value="1"/>
</dbReference>
<dbReference type="EMBL" id="LGUI01000003">
    <property type="protein sequence ID" value="PNE33567.1"/>
    <property type="molecule type" value="Genomic_DNA"/>
</dbReference>
<dbReference type="AlphaFoldDB" id="A0A2N8NXT0"/>
<evidence type="ECO:0000313" key="3">
    <source>
        <dbReference type="Proteomes" id="UP000235945"/>
    </source>
</evidence>
<dbReference type="Proteomes" id="UP000235945">
    <property type="component" value="Unassembled WGS sequence"/>
</dbReference>
<dbReference type="Pfam" id="PF01370">
    <property type="entry name" value="Epimerase"/>
    <property type="match status" value="2"/>
</dbReference>
<dbReference type="OrthoDB" id="4294885at2"/>
<protein>
    <submittedName>
        <fullName evidence="2">Epimerase</fullName>
    </submittedName>
</protein>
<comment type="caution">
    <text evidence="2">The sequence shown here is derived from an EMBL/GenBank/DDBJ whole genome shotgun (WGS) entry which is preliminary data.</text>
</comment>
<evidence type="ECO:0000259" key="1">
    <source>
        <dbReference type="SMART" id="SM00822"/>
    </source>
</evidence>
<dbReference type="InterPro" id="IPR050177">
    <property type="entry name" value="Lipid_A_modif_metabolic_enz"/>
</dbReference>
<evidence type="ECO:0000313" key="2">
    <source>
        <dbReference type="EMBL" id="PNE33567.1"/>
    </source>
</evidence>
<dbReference type="SUPFAM" id="SSF51735">
    <property type="entry name" value="NAD(P)-binding Rossmann-fold domains"/>
    <property type="match status" value="1"/>
</dbReference>
<reference evidence="3" key="1">
    <citation type="submission" date="2015-07" db="EMBL/GenBank/DDBJ databases">
        <authorList>
            <person name="Graham D.E."/>
            <person name="Giannone R.J."/>
            <person name="Gulvik C.A."/>
            <person name="Hettich R.L."/>
            <person name="Klingeman D.M."/>
            <person name="Mahan K.M."/>
            <person name="Parry R.J."/>
            <person name="Spain J.C."/>
        </authorList>
    </citation>
    <scope>NUCLEOTIDE SEQUENCE [LARGE SCALE GENOMIC DNA]</scope>
    <source>
        <strain evidence="3">ATCC 27428</strain>
    </source>
</reference>
<dbReference type="PRINTS" id="PR01713">
    <property type="entry name" value="NUCEPIMERASE"/>
</dbReference>
<proteinExistence type="predicted"/>
<sequence length="373" mass="40059">MVGGIVRDSELTELAGRTVLVTGGAGLIGSRITAHLRRLGARSVVLCSLDAYPRHVYTRLFGIDPADPDVLIGDVQDQALVNRALDGCDYVVHAAALADVAACTRRPLDAIGTNITGTRIVLDAVARSEGIRRLCFVSSASVYGNGNPADFAGPRDEHRSMRRLLTAVYGRTAPCFLEGAPLRPMSAYAATKAWGETQTALTLGAVGTSYTVLRYFSVYGEPQAVKENSHSWVVSWFAARAALGLPLHLNGGGHQIRDFVHVDDIAEATVRALVTPRAHNETLNIGTGVPTSIRTVADLVARRHPGARFLESPMPLGDPLGGYASTRRMETVLGWRPAVTIADGIARYTAWLERTPEAIPVWLRAETKAATPY</sequence>
<keyword evidence="3" id="KW-1185">Reference proteome</keyword>